<dbReference type="PANTHER" id="PTHR30244">
    <property type="entry name" value="TRANSAMINASE"/>
    <property type="match status" value="1"/>
</dbReference>
<dbReference type="GO" id="GO:0099620">
    <property type="term" value="F:UDP-4-amino-4-deoxy-L-arabinose aminotransferase"/>
    <property type="evidence" value="ECO:0007669"/>
    <property type="project" value="UniProtKB-EC"/>
</dbReference>
<feature type="active site" description="Proton acceptor" evidence="3">
    <location>
        <position position="181"/>
    </location>
</feature>
<feature type="modified residue" description="N6-(pyridoxal phosphate)lysine" evidence="4">
    <location>
        <position position="181"/>
    </location>
</feature>
<evidence type="ECO:0000313" key="9">
    <source>
        <dbReference type="Proteomes" id="UP000626180"/>
    </source>
</evidence>
<evidence type="ECO:0000256" key="2">
    <source>
        <dbReference type="ARBA" id="ARBA00037999"/>
    </source>
</evidence>
<dbReference type="AlphaFoldDB" id="A0A2X2D6G1"/>
<dbReference type="Pfam" id="PF01041">
    <property type="entry name" value="DegT_DnrJ_EryC1"/>
    <property type="match status" value="1"/>
</dbReference>
<proteinExistence type="inferred from homology"/>
<accession>A0A2X2D6G1</accession>
<sequence>MINVTQPFPGNKVKLQSYIDQIYASGCFTNHGPLTRQLEQRLKEYLGVRNIVLTSNGTLALQIAYRALGIQGSAITTPFSFIATSSTLQWEHIRPVFSDIDPVTWNLDPSQIEARLQKDTSAIVATHVFGNPCDVERIQAIADRNGLKTIYDGAHAFGVRYKGESIANWGDICTLSFHATKVFHTIEGGAIVTNDDDLAQRARELANFGFSEGNRLSGPGINAKLNEFSAAMGLCVLDDIDLILEERAEIGHRYELALAGYLDLQHQQPGSERNYSYFPIALQEESELLRVTGQLNERQINPRRYFYPSLDTVEYLQPQQPQWISRGLSKRVLCLPIFPGLTWESQRTVIETVLREVEARQLVRSQRETSGPYQDAFTFNTMSALPLSNMCKKFTL</sequence>
<evidence type="ECO:0000256" key="3">
    <source>
        <dbReference type="PIRSR" id="PIRSR000390-1"/>
    </source>
</evidence>
<dbReference type="EMBL" id="UAUF01000015">
    <property type="protein sequence ID" value="SPZ16317.1"/>
    <property type="molecule type" value="Genomic_DNA"/>
</dbReference>
<dbReference type="RefSeq" id="WP_010799079.1">
    <property type="nucleotide sequence ID" value="NZ_CP069263.1"/>
</dbReference>
<dbReference type="EC" id="2.6.1.87" evidence="7"/>
<dbReference type="PIRSF" id="PIRSF000390">
    <property type="entry name" value="PLP_StrS"/>
    <property type="match status" value="1"/>
</dbReference>
<reference evidence="7 8" key="1">
    <citation type="submission" date="2018-06" db="EMBL/GenBank/DDBJ databases">
        <authorList>
            <consortium name="Pathogen Informatics"/>
            <person name="Doyle S."/>
        </authorList>
    </citation>
    <scope>NUCLEOTIDE SEQUENCE [LARGE SCALE GENOMIC DNA]</scope>
    <source>
        <strain evidence="7 8">NCTC11842</strain>
    </source>
</reference>
<keyword evidence="7" id="KW-0032">Aminotransferase</keyword>
<dbReference type="GO" id="GO:0030170">
    <property type="term" value="F:pyridoxal phosphate binding"/>
    <property type="evidence" value="ECO:0007669"/>
    <property type="project" value="TreeGrafter"/>
</dbReference>
<dbReference type="EMBL" id="JADMCD010000005">
    <property type="protein sequence ID" value="MBF8641270.1"/>
    <property type="molecule type" value="Genomic_DNA"/>
</dbReference>
<evidence type="ECO:0000256" key="5">
    <source>
        <dbReference type="RuleBase" id="RU004508"/>
    </source>
</evidence>
<dbReference type="GO" id="GO:0000271">
    <property type="term" value="P:polysaccharide biosynthetic process"/>
    <property type="evidence" value="ECO:0007669"/>
    <property type="project" value="TreeGrafter"/>
</dbReference>
<reference evidence="6 9" key="2">
    <citation type="submission" date="2020-10" db="EMBL/GenBank/DDBJ databases">
        <title>Genome sequences of Pseudomonas isolates.</title>
        <authorList>
            <person name="Wessels L."/>
            <person name="Reich F."/>
            <person name="Hammerl J."/>
        </authorList>
    </citation>
    <scope>NUCLEOTIDE SEQUENCE [LARGE SCALE GENOMIC DNA]</scope>
    <source>
        <strain evidence="6 9">20-MO00624-0</strain>
    </source>
</reference>
<name>A0A2X2D6G1_PSELU</name>
<gene>
    <name evidence="7" type="primary">arnB</name>
    <name evidence="6" type="ORF">IRZ65_11300</name>
    <name evidence="7" type="ORF">NCTC11842_05348</name>
</gene>
<dbReference type="InterPro" id="IPR015424">
    <property type="entry name" value="PyrdxlP-dep_Trfase"/>
</dbReference>
<organism evidence="7 8">
    <name type="scientific">Pseudomonas luteola</name>
    <dbReference type="NCBI Taxonomy" id="47886"/>
    <lineage>
        <taxon>Bacteria</taxon>
        <taxon>Pseudomonadati</taxon>
        <taxon>Pseudomonadota</taxon>
        <taxon>Gammaproteobacteria</taxon>
        <taxon>Pseudomonadales</taxon>
        <taxon>Pseudomonadaceae</taxon>
        <taxon>Pseudomonas</taxon>
    </lineage>
</organism>
<evidence type="ECO:0000256" key="4">
    <source>
        <dbReference type="PIRSR" id="PIRSR000390-2"/>
    </source>
</evidence>
<keyword evidence="1 4" id="KW-0663">Pyridoxal phosphate</keyword>
<dbReference type="InterPro" id="IPR015421">
    <property type="entry name" value="PyrdxlP-dep_Trfase_major"/>
</dbReference>
<dbReference type="Proteomes" id="UP000250443">
    <property type="component" value="Unassembled WGS sequence"/>
</dbReference>
<dbReference type="InterPro" id="IPR000653">
    <property type="entry name" value="DegT/StrS_aminotransferase"/>
</dbReference>
<dbReference type="Proteomes" id="UP000626180">
    <property type="component" value="Unassembled WGS sequence"/>
</dbReference>
<dbReference type="SUPFAM" id="SSF53383">
    <property type="entry name" value="PLP-dependent transferases"/>
    <property type="match status" value="1"/>
</dbReference>
<evidence type="ECO:0000313" key="7">
    <source>
        <dbReference type="EMBL" id="SPZ16317.1"/>
    </source>
</evidence>
<dbReference type="CDD" id="cd00616">
    <property type="entry name" value="AHBA_syn"/>
    <property type="match status" value="1"/>
</dbReference>
<evidence type="ECO:0000313" key="6">
    <source>
        <dbReference type="EMBL" id="MBF8641270.1"/>
    </source>
</evidence>
<evidence type="ECO:0000313" key="8">
    <source>
        <dbReference type="Proteomes" id="UP000250443"/>
    </source>
</evidence>
<evidence type="ECO:0000256" key="1">
    <source>
        <dbReference type="ARBA" id="ARBA00022898"/>
    </source>
</evidence>
<protein>
    <submittedName>
        <fullName evidence="6 7">Aminotransferase</fullName>
        <ecNumber evidence="7">2.6.1.87</ecNumber>
    </submittedName>
</protein>
<comment type="similarity">
    <text evidence="2 5">Belongs to the DegT/DnrJ/EryC1 family.</text>
</comment>
<dbReference type="PANTHER" id="PTHR30244:SF9">
    <property type="entry name" value="PROTEIN RV3402C"/>
    <property type="match status" value="1"/>
</dbReference>
<dbReference type="Gene3D" id="3.40.640.10">
    <property type="entry name" value="Type I PLP-dependent aspartate aminotransferase-like (Major domain)"/>
    <property type="match status" value="1"/>
</dbReference>
<keyword evidence="9" id="KW-1185">Reference proteome</keyword>
<keyword evidence="7" id="KW-0808">Transferase</keyword>